<gene>
    <name evidence="1" type="ORF">DERYTH_LOCUS20107</name>
</gene>
<accession>A0A9N9JJC9</accession>
<proteinExistence type="predicted"/>
<dbReference type="EMBL" id="CAJVPY010023101">
    <property type="protein sequence ID" value="CAG8784469.1"/>
    <property type="molecule type" value="Genomic_DNA"/>
</dbReference>
<sequence length="107" mass="12560">MDELYLNTKDDQELLEVLADQAQNPDYDYIAKLFQQYHSKMLGGFNSEIIFEQLEELVNNYNRWEMVNADCIQRLDMSNEFLVPSTKQDTDIIYTINSEIGTCNCFV</sequence>
<reference evidence="1" key="1">
    <citation type="submission" date="2021-06" db="EMBL/GenBank/DDBJ databases">
        <authorList>
            <person name="Kallberg Y."/>
            <person name="Tangrot J."/>
            <person name="Rosling A."/>
        </authorList>
    </citation>
    <scope>NUCLEOTIDE SEQUENCE</scope>
    <source>
        <strain evidence="1">MA453B</strain>
    </source>
</reference>
<evidence type="ECO:0000313" key="1">
    <source>
        <dbReference type="EMBL" id="CAG8784469.1"/>
    </source>
</evidence>
<dbReference type="OrthoDB" id="2354371at2759"/>
<evidence type="ECO:0000313" key="2">
    <source>
        <dbReference type="Proteomes" id="UP000789405"/>
    </source>
</evidence>
<feature type="non-terminal residue" evidence="1">
    <location>
        <position position="107"/>
    </location>
</feature>
<name>A0A9N9JJC9_9GLOM</name>
<organism evidence="1 2">
    <name type="scientific">Dentiscutata erythropus</name>
    <dbReference type="NCBI Taxonomy" id="1348616"/>
    <lineage>
        <taxon>Eukaryota</taxon>
        <taxon>Fungi</taxon>
        <taxon>Fungi incertae sedis</taxon>
        <taxon>Mucoromycota</taxon>
        <taxon>Glomeromycotina</taxon>
        <taxon>Glomeromycetes</taxon>
        <taxon>Diversisporales</taxon>
        <taxon>Gigasporaceae</taxon>
        <taxon>Dentiscutata</taxon>
    </lineage>
</organism>
<protein>
    <submittedName>
        <fullName evidence="1">24268_t:CDS:1</fullName>
    </submittedName>
</protein>
<dbReference type="Proteomes" id="UP000789405">
    <property type="component" value="Unassembled WGS sequence"/>
</dbReference>
<comment type="caution">
    <text evidence="1">The sequence shown here is derived from an EMBL/GenBank/DDBJ whole genome shotgun (WGS) entry which is preliminary data.</text>
</comment>
<dbReference type="AlphaFoldDB" id="A0A9N9JJC9"/>
<keyword evidence="2" id="KW-1185">Reference proteome</keyword>